<feature type="region of interest" description="Disordered" evidence="1">
    <location>
        <begin position="1"/>
        <end position="40"/>
    </location>
</feature>
<sequence length="322" mass="36023">MRTWCARPASSPNDAGRASAGPYRNLSMTTPPMNQSGPRYPRDWHWPHGEHIAVSVTLAFESFVNHSQITLEKTANKTDHFSLSYAEYGAKAGIWRLMDLLDEFGIKSNVSTNGLAAEKHPHVIRALVDAGHEVAGHAWANDVLMRDDDPAAELEEIRRCTRVLTETAGRPPLGWTSPGSAGSANTLDFLKREGYLWNADDASDDLPFIRETAHGPIVIMPRTNLPHNDLWMWVWGRNPPSIIWDGFKDTFDELYREGQAGRPKWTEITLHAHMAGRPTLIPTLRRCLSYAREHQGVWWATKSEIAAWTQRMSGGDAGAPRA</sequence>
<dbReference type="Gene3D" id="3.20.20.370">
    <property type="entry name" value="Glycoside hydrolase/deacetylase"/>
    <property type="match status" value="1"/>
</dbReference>
<dbReference type="Proteomes" id="UP000194151">
    <property type="component" value="Chromosome"/>
</dbReference>
<keyword evidence="4" id="KW-1185">Reference proteome</keyword>
<evidence type="ECO:0000256" key="1">
    <source>
        <dbReference type="SAM" id="MobiDB-lite"/>
    </source>
</evidence>
<dbReference type="InterPro" id="IPR002509">
    <property type="entry name" value="NODB_dom"/>
</dbReference>
<organism evidence="3 4">
    <name type="scientific">Bordetella genomosp. 8</name>
    <dbReference type="NCBI Taxonomy" id="1416806"/>
    <lineage>
        <taxon>Bacteria</taxon>
        <taxon>Pseudomonadati</taxon>
        <taxon>Pseudomonadota</taxon>
        <taxon>Betaproteobacteria</taxon>
        <taxon>Burkholderiales</taxon>
        <taxon>Alcaligenaceae</taxon>
        <taxon>Bordetella</taxon>
    </lineage>
</organism>
<accession>A0A1W6YR46</accession>
<dbReference type="GO" id="GO:0016810">
    <property type="term" value="F:hydrolase activity, acting on carbon-nitrogen (but not peptide) bonds"/>
    <property type="evidence" value="ECO:0007669"/>
    <property type="project" value="InterPro"/>
</dbReference>
<proteinExistence type="predicted"/>
<evidence type="ECO:0000313" key="4">
    <source>
        <dbReference type="Proteomes" id="UP000194151"/>
    </source>
</evidence>
<dbReference type="PANTHER" id="PTHR43123:SF1">
    <property type="entry name" value="POLYSACCHARIDE DEACETYLASE-RELATED"/>
    <property type="match status" value="1"/>
</dbReference>
<dbReference type="AlphaFoldDB" id="A0A1W6YR46"/>
<feature type="compositionally biased region" description="Polar residues" evidence="1">
    <location>
        <begin position="26"/>
        <end position="37"/>
    </location>
</feature>
<dbReference type="PROSITE" id="PS51677">
    <property type="entry name" value="NODB"/>
    <property type="match status" value="1"/>
</dbReference>
<dbReference type="KEGG" id="bgv:CAL12_23385"/>
<dbReference type="InterPro" id="IPR011330">
    <property type="entry name" value="Glyco_hydro/deAcase_b/a-brl"/>
</dbReference>
<feature type="domain" description="NodB homology" evidence="2">
    <location>
        <begin position="79"/>
        <end position="322"/>
    </location>
</feature>
<dbReference type="PANTHER" id="PTHR43123">
    <property type="entry name" value="POLYSACCHARIDE DEACETYLASE-RELATED"/>
    <property type="match status" value="1"/>
</dbReference>
<dbReference type="STRING" id="1416806.CAL12_23385"/>
<protein>
    <recommendedName>
        <fullName evidence="2">NodB homology domain-containing protein</fullName>
    </recommendedName>
</protein>
<dbReference type="Pfam" id="PF01522">
    <property type="entry name" value="Polysacc_deac_1"/>
    <property type="match status" value="1"/>
</dbReference>
<evidence type="ECO:0000259" key="2">
    <source>
        <dbReference type="PROSITE" id="PS51677"/>
    </source>
</evidence>
<dbReference type="SUPFAM" id="SSF88713">
    <property type="entry name" value="Glycoside hydrolase/deacetylase"/>
    <property type="match status" value="1"/>
</dbReference>
<gene>
    <name evidence="3" type="ORF">CAL12_23385</name>
</gene>
<dbReference type="GO" id="GO:0005975">
    <property type="term" value="P:carbohydrate metabolic process"/>
    <property type="evidence" value="ECO:0007669"/>
    <property type="project" value="InterPro"/>
</dbReference>
<dbReference type="EMBL" id="CP021108">
    <property type="protein sequence ID" value="ARP83471.1"/>
    <property type="molecule type" value="Genomic_DNA"/>
</dbReference>
<evidence type="ECO:0000313" key="3">
    <source>
        <dbReference type="EMBL" id="ARP83471.1"/>
    </source>
</evidence>
<name>A0A1W6YR46_9BORD</name>
<reference evidence="3 4" key="1">
    <citation type="submission" date="2017-05" db="EMBL/GenBank/DDBJ databases">
        <title>Complete and WGS of Bordetella genogroups.</title>
        <authorList>
            <person name="Spilker T."/>
            <person name="LiPuma J."/>
        </authorList>
    </citation>
    <scope>NUCLEOTIDE SEQUENCE [LARGE SCALE GENOMIC DNA]</scope>
    <source>
        <strain evidence="3 4">AU19157</strain>
    </source>
</reference>